<evidence type="ECO:0000313" key="2">
    <source>
        <dbReference type="EMBL" id="PZO35224.1"/>
    </source>
</evidence>
<protein>
    <submittedName>
        <fullName evidence="2">Isoprenylcysteine carboxylmethyltransferase family protein</fullName>
    </submittedName>
</protein>
<dbReference type="GO" id="GO:0032259">
    <property type="term" value="P:methylation"/>
    <property type="evidence" value="ECO:0007669"/>
    <property type="project" value="UniProtKB-KW"/>
</dbReference>
<name>A0A2W4VQY3_9CYAN</name>
<feature type="transmembrane region" description="Helical" evidence="1">
    <location>
        <begin position="21"/>
        <end position="39"/>
    </location>
</feature>
<reference evidence="3" key="1">
    <citation type="submission" date="2018-04" db="EMBL/GenBank/DDBJ databases">
        <authorList>
            <person name="Cornet L."/>
        </authorList>
    </citation>
    <scope>NUCLEOTIDE SEQUENCE [LARGE SCALE GENOMIC DNA]</scope>
</reference>
<comment type="caution">
    <text evidence="2">The sequence shown here is derived from an EMBL/GenBank/DDBJ whole genome shotgun (WGS) entry which is preliminary data.</text>
</comment>
<feature type="non-terminal residue" evidence="2">
    <location>
        <position position="42"/>
    </location>
</feature>
<dbReference type="GO" id="GO:0008168">
    <property type="term" value="F:methyltransferase activity"/>
    <property type="evidence" value="ECO:0007669"/>
    <property type="project" value="UniProtKB-KW"/>
</dbReference>
<keyword evidence="1" id="KW-0812">Transmembrane</keyword>
<dbReference type="EMBL" id="QBMN01000177">
    <property type="protein sequence ID" value="PZO35224.1"/>
    <property type="molecule type" value="Genomic_DNA"/>
</dbReference>
<accession>A0A2W4VQY3</accession>
<evidence type="ECO:0000256" key="1">
    <source>
        <dbReference type="SAM" id="Phobius"/>
    </source>
</evidence>
<organism evidence="2 3">
    <name type="scientific">Shackletoniella antarctica</name>
    <dbReference type="NCBI Taxonomy" id="268115"/>
    <lineage>
        <taxon>Bacteria</taxon>
        <taxon>Bacillati</taxon>
        <taxon>Cyanobacteriota</taxon>
        <taxon>Cyanophyceae</taxon>
        <taxon>Oculatellales</taxon>
        <taxon>Oculatellaceae</taxon>
        <taxon>Shackletoniella</taxon>
    </lineage>
</organism>
<reference evidence="2 3" key="2">
    <citation type="submission" date="2018-06" db="EMBL/GenBank/DDBJ databases">
        <title>Metagenomic assembly of (sub)arctic Cyanobacteria and their associated microbiome from non-axenic cultures.</title>
        <authorList>
            <person name="Baurain D."/>
        </authorList>
    </citation>
    <scope>NUCLEOTIDE SEQUENCE [LARGE SCALE GENOMIC DNA]</scope>
    <source>
        <strain evidence="2">ULC041bin1</strain>
    </source>
</reference>
<proteinExistence type="predicted"/>
<sequence length="42" mass="4832">MNLLTQWGFTSDSWKGQRGEYWVLAQFILLLGFALVPVYPQG</sequence>
<keyword evidence="1" id="KW-1133">Transmembrane helix</keyword>
<dbReference type="Proteomes" id="UP000249081">
    <property type="component" value="Unassembled WGS sequence"/>
</dbReference>
<keyword evidence="1" id="KW-0472">Membrane</keyword>
<evidence type="ECO:0000313" key="3">
    <source>
        <dbReference type="Proteomes" id="UP000249081"/>
    </source>
</evidence>
<keyword evidence="2" id="KW-0808">Transferase</keyword>
<gene>
    <name evidence="2" type="ORF">DCF17_19090</name>
</gene>
<keyword evidence="2" id="KW-0489">Methyltransferase</keyword>
<dbReference type="AlphaFoldDB" id="A0A2W4VQY3"/>